<name>A0A4D8QRS1_AZOBR</name>
<evidence type="ECO:0000313" key="1">
    <source>
        <dbReference type="EMBL" id="QCO13555.1"/>
    </source>
</evidence>
<sequence length="186" mass="20941">MISAGAARVYAKFRFFDHDTTPGPRGWNGRGRPGFRFRCTEGHAIDRGNYGGHSFGAVDFDLGRFPERAAAEAVDCRLIRRGRGTTPASPDDLFLITTCRIGALDALRFLDQFDTASRYMVSRPGIVRFRLYRSLSPAARFQFVNLAQWRSVEAFTDAFAQDEFKSLIKGGFDHTSQIIVAKPWHQ</sequence>
<dbReference type="InterPro" id="IPR007138">
    <property type="entry name" value="ABM_dom"/>
</dbReference>
<gene>
    <name evidence="1" type="ORF">D3868_31720</name>
</gene>
<dbReference type="Gene3D" id="3.30.70.100">
    <property type="match status" value="1"/>
</dbReference>
<dbReference type="Proteomes" id="UP000298774">
    <property type="component" value="Plasmid p4"/>
</dbReference>
<geneLocation type="plasmid" evidence="1 2">
    <name>p4</name>
</geneLocation>
<dbReference type="Pfam" id="PF03992">
    <property type="entry name" value="ABM"/>
    <property type="match status" value="1"/>
</dbReference>
<evidence type="ECO:0000313" key="2">
    <source>
        <dbReference type="Proteomes" id="UP000298774"/>
    </source>
</evidence>
<organism evidence="1 2">
    <name type="scientific">Azospirillum brasilense</name>
    <dbReference type="NCBI Taxonomy" id="192"/>
    <lineage>
        <taxon>Bacteria</taxon>
        <taxon>Pseudomonadati</taxon>
        <taxon>Pseudomonadota</taxon>
        <taxon>Alphaproteobacteria</taxon>
        <taxon>Rhodospirillales</taxon>
        <taxon>Azospirillaceae</taxon>
        <taxon>Azospirillum</taxon>
    </lineage>
</organism>
<dbReference type="AlphaFoldDB" id="A0A4D8QRS1"/>
<protein>
    <submittedName>
        <fullName evidence="1">Uncharacterized protein</fullName>
    </submittedName>
</protein>
<dbReference type="EMBL" id="CP032343">
    <property type="protein sequence ID" value="QCO13555.1"/>
    <property type="molecule type" value="Genomic_DNA"/>
</dbReference>
<dbReference type="SUPFAM" id="SSF54909">
    <property type="entry name" value="Dimeric alpha+beta barrel"/>
    <property type="match status" value="1"/>
</dbReference>
<accession>A0A4D8QRS1</accession>
<proteinExistence type="predicted"/>
<reference evidence="1 2" key="1">
    <citation type="submission" date="2018-09" db="EMBL/GenBank/DDBJ databases">
        <title>Whole genome based analysis of evolution and adaptive divergence in Indian and Brazilian strains of Azospirillum brasilense.</title>
        <authorList>
            <person name="Singh C."/>
            <person name="Tripathi A.K."/>
        </authorList>
    </citation>
    <scope>NUCLEOTIDE SEQUENCE [LARGE SCALE GENOMIC DNA]</scope>
    <source>
        <strain evidence="1 2">MTCC4038</strain>
        <plasmid evidence="1 2">p4</plasmid>
    </source>
</reference>
<keyword evidence="1" id="KW-0614">Plasmid</keyword>
<dbReference type="InterPro" id="IPR011008">
    <property type="entry name" value="Dimeric_a/b-barrel"/>
</dbReference>